<feature type="transmembrane region" description="Helical" evidence="6">
    <location>
        <begin position="12"/>
        <end position="35"/>
    </location>
</feature>
<evidence type="ECO:0000256" key="2">
    <source>
        <dbReference type="ARBA" id="ARBA00009399"/>
    </source>
</evidence>
<dbReference type="PATRIC" id="fig|1384056.3.peg.1353"/>
<dbReference type="InterPro" id="IPR007267">
    <property type="entry name" value="GtrA_DPMS_TM"/>
</dbReference>
<dbReference type="RefSeq" id="WP_034212048.1">
    <property type="nucleotide sequence ID" value="NZ_AVCK01000016.1"/>
</dbReference>
<evidence type="ECO:0000256" key="5">
    <source>
        <dbReference type="ARBA" id="ARBA00023136"/>
    </source>
</evidence>
<keyword evidence="3 6" id="KW-0812">Transmembrane</keyword>
<keyword evidence="5 6" id="KW-0472">Membrane</keyword>
<keyword evidence="4 6" id="KW-1133">Transmembrane helix</keyword>
<dbReference type="AlphaFoldDB" id="A0A091B6N3"/>
<evidence type="ECO:0000256" key="1">
    <source>
        <dbReference type="ARBA" id="ARBA00004141"/>
    </source>
</evidence>
<protein>
    <recommendedName>
        <fullName evidence="7">GtrA/DPMS transmembrane domain-containing protein</fullName>
    </recommendedName>
</protein>
<sequence>MTGHPHPISRQALLFLLVGAAQLLLDSAVFIGLTALGLPLVLGNILGRVAGASLGYWLNGRYTFARGGEPQLQRRHLWRFVVAWSALTVLSTALLVAVEAAAGLAGSWLAKPLVEALMAAIGFVVWRQWVYR</sequence>
<dbReference type="GO" id="GO:0000271">
    <property type="term" value="P:polysaccharide biosynthetic process"/>
    <property type="evidence" value="ECO:0007669"/>
    <property type="project" value="InterPro"/>
</dbReference>
<evidence type="ECO:0000259" key="7">
    <source>
        <dbReference type="Pfam" id="PF04138"/>
    </source>
</evidence>
<organism evidence="8 9">
    <name type="scientific">Arenimonas metalli CF5-1</name>
    <dbReference type="NCBI Taxonomy" id="1384056"/>
    <lineage>
        <taxon>Bacteria</taxon>
        <taxon>Pseudomonadati</taxon>
        <taxon>Pseudomonadota</taxon>
        <taxon>Gammaproteobacteria</taxon>
        <taxon>Lysobacterales</taxon>
        <taxon>Lysobacteraceae</taxon>
        <taxon>Arenimonas</taxon>
    </lineage>
</organism>
<comment type="caution">
    <text evidence="8">The sequence shown here is derived from an EMBL/GenBank/DDBJ whole genome shotgun (WGS) entry which is preliminary data.</text>
</comment>
<evidence type="ECO:0000313" key="8">
    <source>
        <dbReference type="EMBL" id="KFN46484.1"/>
    </source>
</evidence>
<accession>A0A091B6N3</accession>
<dbReference type="EMBL" id="AVCK01000016">
    <property type="protein sequence ID" value="KFN46484.1"/>
    <property type="molecule type" value="Genomic_DNA"/>
</dbReference>
<reference evidence="8 9" key="1">
    <citation type="submission" date="2013-09" db="EMBL/GenBank/DDBJ databases">
        <title>Genome sequencing of Arenimonas metalli.</title>
        <authorList>
            <person name="Chen F."/>
            <person name="Wang G."/>
        </authorList>
    </citation>
    <scope>NUCLEOTIDE SEQUENCE [LARGE SCALE GENOMIC DNA]</scope>
    <source>
        <strain evidence="8 9">CF5-1</strain>
    </source>
</reference>
<comment type="similarity">
    <text evidence="2">Belongs to the GtrA family.</text>
</comment>
<feature type="domain" description="GtrA/DPMS transmembrane" evidence="7">
    <location>
        <begin position="15"/>
        <end position="130"/>
    </location>
</feature>
<feature type="transmembrane region" description="Helical" evidence="6">
    <location>
        <begin position="41"/>
        <end position="59"/>
    </location>
</feature>
<dbReference type="InterPro" id="IPR051401">
    <property type="entry name" value="GtrA_CellWall_Glycosyl"/>
</dbReference>
<dbReference type="Proteomes" id="UP000029393">
    <property type="component" value="Unassembled WGS sequence"/>
</dbReference>
<dbReference type="GO" id="GO:0005886">
    <property type="term" value="C:plasma membrane"/>
    <property type="evidence" value="ECO:0007669"/>
    <property type="project" value="TreeGrafter"/>
</dbReference>
<evidence type="ECO:0000256" key="6">
    <source>
        <dbReference type="SAM" id="Phobius"/>
    </source>
</evidence>
<gene>
    <name evidence="8" type="ORF">N787_10665</name>
</gene>
<keyword evidence="9" id="KW-1185">Reference proteome</keyword>
<comment type="subcellular location">
    <subcellularLocation>
        <location evidence="1">Membrane</location>
        <topology evidence="1">Multi-pass membrane protein</topology>
    </subcellularLocation>
</comment>
<evidence type="ECO:0000256" key="3">
    <source>
        <dbReference type="ARBA" id="ARBA00022692"/>
    </source>
</evidence>
<name>A0A091B6N3_9GAMM</name>
<dbReference type="OrthoDB" id="5966606at2"/>
<dbReference type="eggNOG" id="COG2246">
    <property type="taxonomic scope" value="Bacteria"/>
</dbReference>
<proteinExistence type="inferred from homology"/>
<evidence type="ECO:0000313" key="9">
    <source>
        <dbReference type="Proteomes" id="UP000029393"/>
    </source>
</evidence>
<feature type="transmembrane region" description="Helical" evidence="6">
    <location>
        <begin position="80"/>
        <end position="102"/>
    </location>
</feature>
<dbReference type="PANTHER" id="PTHR38459">
    <property type="entry name" value="PROPHAGE BACTOPRENOL-LINKED GLUCOSE TRANSLOCASE HOMOLOG"/>
    <property type="match status" value="1"/>
</dbReference>
<dbReference type="Pfam" id="PF04138">
    <property type="entry name" value="GtrA_DPMS_TM"/>
    <property type="match status" value="1"/>
</dbReference>
<dbReference type="PANTHER" id="PTHR38459:SF1">
    <property type="entry name" value="PROPHAGE BACTOPRENOL-LINKED GLUCOSE TRANSLOCASE HOMOLOG"/>
    <property type="match status" value="1"/>
</dbReference>
<evidence type="ECO:0000256" key="4">
    <source>
        <dbReference type="ARBA" id="ARBA00022989"/>
    </source>
</evidence>
<feature type="transmembrane region" description="Helical" evidence="6">
    <location>
        <begin position="108"/>
        <end position="126"/>
    </location>
</feature>